<dbReference type="InterPro" id="IPR008640">
    <property type="entry name" value="Adhesin_Head_dom"/>
</dbReference>
<keyword evidence="9" id="KW-0472">Membrane</keyword>
<feature type="domain" description="Trimeric autotransporter adhesin YadA-like stalk" evidence="15">
    <location>
        <begin position="608"/>
        <end position="630"/>
    </location>
</feature>
<feature type="compositionally biased region" description="Basic and acidic residues" evidence="12">
    <location>
        <begin position="2559"/>
        <end position="2570"/>
    </location>
</feature>
<protein>
    <submittedName>
        <fullName evidence="16">Autotransporter adhesin</fullName>
    </submittedName>
</protein>
<dbReference type="GO" id="GO:0015031">
    <property type="term" value="P:protein transport"/>
    <property type="evidence" value="ECO:0007669"/>
    <property type="project" value="UniProtKB-KW"/>
</dbReference>
<evidence type="ECO:0000256" key="3">
    <source>
        <dbReference type="ARBA" id="ARBA00005848"/>
    </source>
</evidence>
<evidence type="ECO:0000256" key="11">
    <source>
        <dbReference type="SAM" id="Coils"/>
    </source>
</evidence>
<keyword evidence="8" id="KW-0653">Protein transport</keyword>
<feature type="domain" description="Trimeric autotransporter adhesin YadA-like stalk" evidence="15">
    <location>
        <begin position="1200"/>
        <end position="1233"/>
    </location>
</feature>
<keyword evidence="5" id="KW-1134">Transmembrane beta strand</keyword>
<feature type="domain" description="Trimeric autotransporter adhesin YadA-like head" evidence="14">
    <location>
        <begin position="1848"/>
        <end position="1874"/>
    </location>
</feature>
<name>A0A380VGJ0_9PAST</name>
<dbReference type="Pfam" id="PF03895">
    <property type="entry name" value="YadA_anchor"/>
    <property type="match status" value="1"/>
</dbReference>
<feature type="domain" description="Trimeric autotransporter adhesin YadA-like head" evidence="14">
    <location>
        <begin position="485"/>
        <end position="511"/>
    </location>
</feature>
<keyword evidence="7" id="KW-0732">Signal</keyword>
<comment type="subcellular location">
    <subcellularLocation>
        <location evidence="2">Cell outer membrane</location>
    </subcellularLocation>
    <subcellularLocation>
        <location evidence="1">Cell surface</location>
    </subcellularLocation>
</comment>
<evidence type="ECO:0000256" key="1">
    <source>
        <dbReference type="ARBA" id="ARBA00004241"/>
    </source>
</evidence>
<feature type="domain" description="Trimeric autotransporter adhesin YadA-like stalk" evidence="15">
    <location>
        <begin position="2722"/>
        <end position="2746"/>
    </location>
</feature>
<dbReference type="Pfam" id="PF05658">
    <property type="entry name" value="YadA_head"/>
    <property type="match status" value="8"/>
</dbReference>
<dbReference type="Gene3D" id="2.150.10.10">
    <property type="entry name" value="Serralysin-like metalloprotease, C-terminal"/>
    <property type="match status" value="7"/>
</dbReference>
<reference evidence="16 17" key="1">
    <citation type="submission" date="2018-06" db="EMBL/GenBank/DDBJ databases">
        <authorList>
            <consortium name="Pathogen Informatics"/>
            <person name="Doyle S."/>
        </authorList>
    </citation>
    <scope>NUCLEOTIDE SEQUENCE [LARGE SCALE GENOMIC DNA]</scope>
    <source>
        <strain evidence="16 17">NCTC10851</strain>
    </source>
</reference>
<feature type="coiled-coil region" evidence="11">
    <location>
        <begin position="2959"/>
        <end position="3000"/>
    </location>
</feature>
<keyword evidence="4" id="KW-0813">Transport</keyword>
<evidence type="ECO:0000256" key="4">
    <source>
        <dbReference type="ARBA" id="ARBA00022448"/>
    </source>
</evidence>
<dbReference type="InterPro" id="IPR045584">
    <property type="entry name" value="Pilin-like"/>
</dbReference>
<dbReference type="OrthoDB" id="1631723at2"/>
<evidence type="ECO:0000256" key="6">
    <source>
        <dbReference type="ARBA" id="ARBA00022692"/>
    </source>
</evidence>
<evidence type="ECO:0000256" key="7">
    <source>
        <dbReference type="ARBA" id="ARBA00022729"/>
    </source>
</evidence>
<evidence type="ECO:0000256" key="2">
    <source>
        <dbReference type="ARBA" id="ARBA00004442"/>
    </source>
</evidence>
<gene>
    <name evidence="16" type="ORF">NCTC10851_01774</name>
</gene>
<evidence type="ECO:0000313" key="17">
    <source>
        <dbReference type="Proteomes" id="UP000254507"/>
    </source>
</evidence>
<evidence type="ECO:0000256" key="8">
    <source>
        <dbReference type="ARBA" id="ARBA00022927"/>
    </source>
</evidence>
<feature type="domain" description="Trimeric autotransporter adhesin YadA-like head" evidence="14">
    <location>
        <begin position="430"/>
        <end position="452"/>
    </location>
</feature>
<keyword evidence="10" id="KW-0998">Cell outer membrane</keyword>
<evidence type="ECO:0000259" key="15">
    <source>
        <dbReference type="Pfam" id="PF05662"/>
    </source>
</evidence>
<evidence type="ECO:0000259" key="14">
    <source>
        <dbReference type="Pfam" id="PF05658"/>
    </source>
</evidence>
<dbReference type="EMBL" id="UFSB01000001">
    <property type="protein sequence ID" value="SUU37833.1"/>
    <property type="molecule type" value="Genomic_DNA"/>
</dbReference>
<dbReference type="GO" id="GO:0009986">
    <property type="term" value="C:cell surface"/>
    <property type="evidence" value="ECO:0007669"/>
    <property type="project" value="UniProtKB-SubCell"/>
</dbReference>
<feature type="domain" description="Trimeric autotransporter adhesin YadA-like head" evidence="14">
    <location>
        <begin position="457"/>
        <end position="483"/>
    </location>
</feature>
<comment type="similarity">
    <text evidence="3">Belongs to the autotransporter-2 (AT-2) (TC 1.B.40) family.</text>
</comment>
<feature type="domain" description="Trimeric autotransporter adhesin YadA-like head" evidence="14">
    <location>
        <begin position="174"/>
        <end position="199"/>
    </location>
</feature>
<dbReference type="Gene3D" id="6.10.250.2040">
    <property type="match status" value="1"/>
</dbReference>
<evidence type="ECO:0000313" key="16">
    <source>
        <dbReference type="EMBL" id="SUU37833.1"/>
    </source>
</evidence>
<feature type="domain" description="Trimeric autotransporter adhesin YadA-like C-terminal membrane anchor" evidence="13">
    <location>
        <begin position="3226"/>
        <end position="3286"/>
    </location>
</feature>
<feature type="domain" description="Trimeric autotransporter adhesin YadA-like head" evidence="14">
    <location>
        <begin position="523"/>
        <end position="548"/>
    </location>
</feature>
<keyword evidence="6" id="KW-0812">Transmembrane</keyword>
<feature type="domain" description="Trimeric autotransporter adhesin YadA-like stalk" evidence="15">
    <location>
        <begin position="1623"/>
        <end position="1659"/>
    </location>
</feature>
<dbReference type="InterPro" id="IPR008635">
    <property type="entry name" value="Coiled_stalk_dom"/>
</dbReference>
<accession>A0A380VGJ0</accession>
<dbReference type="RefSeq" id="WP_115610063.1">
    <property type="nucleotide sequence ID" value="NZ_UFSB01000001.1"/>
</dbReference>
<dbReference type="SUPFAM" id="SSF101967">
    <property type="entry name" value="Adhesin YadA, collagen-binding domain"/>
    <property type="match status" value="7"/>
</dbReference>
<feature type="region of interest" description="Disordered" evidence="12">
    <location>
        <begin position="2553"/>
        <end position="2577"/>
    </location>
</feature>
<dbReference type="InterPro" id="IPR005594">
    <property type="entry name" value="YadA_C"/>
</dbReference>
<dbReference type="InterPro" id="IPR011049">
    <property type="entry name" value="Serralysin-like_metalloprot_C"/>
</dbReference>
<dbReference type="CDD" id="cd12820">
    <property type="entry name" value="LbR_YadA-like"/>
    <property type="match status" value="3"/>
</dbReference>
<evidence type="ECO:0000259" key="13">
    <source>
        <dbReference type="Pfam" id="PF03895"/>
    </source>
</evidence>
<dbReference type="Pfam" id="PF05662">
    <property type="entry name" value="YadA_stalk"/>
    <property type="match status" value="5"/>
</dbReference>
<organism evidence="16 17">
    <name type="scientific">Actinobacillus seminis</name>
    <dbReference type="NCBI Taxonomy" id="722"/>
    <lineage>
        <taxon>Bacteria</taxon>
        <taxon>Pseudomonadati</taxon>
        <taxon>Pseudomonadota</taxon>
        <taxon>Gammaproteobacteria</taxon>
        <taxon>Pasteurellales</taxon>
        <taxon>Pasteurellaceae</taxon>
        <taxon>Actinobacillus</taxon>
    </lineage>
</organism>
<feature type="domain" description="Trimeric autotransporter adhesin YadA-like stalk" evidence="15">
    <location>
        <begin position="922"/>
        <end position="944"/>
    </location>
</feature>
<proteinExistence type="inferred from homology"/>
<dbReference type="SUPFAM" id="SSF54523">
    <property type="entry name" value="Pili subunits"/>
    <property type="match status" value="1"/>
</dbReference>
<evidence type="ECO:0000256" key="12">
    <source>
        <dbReference type="SAM" id="MobiDB-lite"/>
    </source>
</evidence>
<feature type="domain" description="Trimeric autotransporter adhesin YadA-like head" evidence="14">
    <location>
        <begin position="297"/>
        <end position="322"/>
    </location>
</feature>
<dbReference type="Proteomes" id="UP000254507">
    <property type="component" value="Unassembled WGS sequence"/>
</dbReference>
<evidence type="ECO:0000256" key="10">
    <source>
        <dbReference type="ARBA" id="ARBA00023237"/>
    </source>
</evidence>
<feature type="domain" description="Trimeric autotransporter adhesin YadA-like head" evidence="14">
    <location>
        <begin position="269"/>
        <end position="294"/>
    </location>
</feature>
<dbReference type="GO" id="GO:0009279">
    <property type="term" value="C:cell outer membrane"/>
    <property type="evidence" value="ECO:0007669"/>
    <property type="project" value="UniProtKB-SubCell"/>
</dbReference>
<dbReference type="Gene3D" id="3.30.1300.30">
    <property type="entry name" value="GSPII I/J protein-like"/>
    <property type="match status" value="1"/>
</dbReference>
<keyword evidence="11" id="KW-0175">Coiled coil</keyword>
<evidence type="ECO:0000256" key="5">
    <source>
        <dbReference type="ARBA" id="ARBA00022452"/>
    </source>
</evidence>
<sequence length="3286" mass="345256">MNKIFKTKYDVTTGQTKAVSELASNRQVASSSGEKPKCDVFFGGNLGAFKVLPLALLMLGLLSSVAYGDNDNVYHWDQGEGSYIAPYKDGVHEGKNKESVLITKKENTAGLEVNKARKNNASFKHTVAVGSRTVVGGHGATSIGYKAIAGSNVNKSNVDDYNQEMTAIGYRVFANGDSSTAIGNEATAWGDNSIAIGSDNAKGDGKDNRAERALSYDVWRLVHDKRKDFLYTADYATTKEEINDYQNYLSFKNGDQESKNRLKKSHTWARGHNAISIGSRSIAYGNDSTAMGTLALAIGNYSTSLGAFSMAFGEKSIAIGNETYVYKSGSVGVGNGVQAISDGSIVYGLESYAGGLGSIAIGTRALSNVETSDNFKEKTKESVFGVTAIYDDVSTVGKLDELDTAKPNDYFKPKVVGQEGSGEEKANSNTKTGGLAIGYYALAYGENALALGRQVYAKGERSIAIGPYAYAKAEKTAALGYGSKAIGEQSMALGSLSRAEGNNSIAIGINSAVKNESNSDKRNGLNTLAIGNETEATMDNSVALGYKSHTKYFYQDTNKNTATLTGKDAISLEPYVPEGSSYNLRTDKSAGIVSVGWTKDGNKLGLRRIIGVAPGALDSDVATIGQLKALAYVKKDGTPYKDLGHIDANNVFVGPKGEDEKTRTEMKASKEYSLGDMGKKIKFAHILDGEIKSGSDQAVTGNQLYSVKDVLGVELNQNTTLKRPSFGAVNYVNGGKRVTETFKDALTDTINAINSGYKFSDGDSTNIAKNTPFYLGSTLEIKAGDIQTTHKSTNLKTKLTLEDTNSKAVFTIGLSDTPTFKKVMLDNENAPTDNKELVNKKYVDDKFQNVATSFNVAGDSGDFKVTNRLDIKGDTNISTKASTNEVKISLQEALTGIASVMGKNGGTKIEFTNDGLTLNSKKITGLQDGNNDTDAVTFKQLNDSKLHFLSVHDEGKNKGNYNNDGAKAANSVAIGVDVEAQTGADSAVLVGHSLSTNVKNSVVVGSNINIEQEEKDRKFRKDAVVAIGSGLKLKNAKSSIVIGAVDERSKADNSPTNDEWRTVIEDATWSVVLGNKTKIKNGDDVLALGNNIIAKGTVQGKISGLVILGNRAKATDAKNSVVIGTSAESKAESAVVLGHEAKVESAAGDSIALGKGSKATKKEIAPSEAKSSKDVKFAWTAGIGGDKSVVSIGDSDKERQIKHVAAGVVTSASTDAINGSQLYAVADEFSKLAVDVLGAEKADNDKTGFKKSTFTAVNYQGSKNKSPQTFRDAINESIAAINKGLKFAGNEGTAFTSQLGVTVNIKGDGTDLSSKAENNAIIFALHKADKVEANNDKVVTSKAVHTEISKVTQELNNAEISYKANGTSEQKVKLTDGFNFTNSDNITAEVKDKGVVKFKLNDTLQNITSISGKADNGTAPQIDFANQEGLKISSQGVEATFKTGGLHLNDKQLKGVNSGLGLPANGGNSTEITNKVLAGTPDNDSNAVNVKDLSTVAKAIVDKGLTFKGDSGVDIARKLGETLTIKGEKDYTETVTNGAEMTVKLTQGVKDKLGVITVEGDKLAIGKDSTLEEKGTAFNGADINVGIKNSLKFNWTGGVSADDTEQNKKSVISVGSDDKERIITHVAAGKVSNDSTDAINGSQLAEVIRVFGNLGTDILGGEVDPVTKTFKASTFDKLKDESGTDTAVKAQTTFKGAIDSLIATVNKGLIFAGNTGEFTRQIGAKITIEGENGDITTTANIGNITLKLNKAYKVLESDEKVVTSKAVAEELKKYTSTATLDKNFLKVDGSNIGGNQSKFGENVGISKINLENGKKSTTELVQAKAVIDYLKGMGTGSVKISDNPETKAEGEGSIAVGDKAIAQNAGAVAIGQNAGAKNAGAISIGKDSDVTSIDGVALGRKNVVGGQSSIAIGETNTVSGVQSYVIGSDNDIKGREVVAIGSNITADEKIHDAVILGKGSTGEAKTVSVGSTDTKRRIIFVDTPTGEYDAANKKYVDERGLKFKGNEENQTELVNLDKLLTIDSSEANKYDKGKKEKDIKTKVEKEGDGAKLTLTLNKADEVSEHDERAVSSKAVHSALQAAKAEADKTAVKYDDPTKSSITLGGKSAKNYRPVAIDNLKSGLGIDDIKDVGITSAAQGKQGELVKDLVAGKLDTTKDARGKEIDNLHKAVNLADLKAVAQAGLNFAGNDEQDIHKNLGEKLDIVGQGLTKDTVANFKGTNGNIAVKADSTKTKLEVSLSEDLKGLKSAEFKGKDGNTVKIDGDAIVLNDKDGKPIATLNKDGLTINGKDGQSAVSLTTKNENGKDAATLAFAKGEDGQAGTGAITGLKDLADNADGSSATNKNYVDNQLKKAKEDADKTAVKYDDETRDVITLGGKGTSHKPVVIDNLRSGLGIDDINDGGIASIKQGKTRDLVKDLVAGKLDEKAHKAANVSDLKAVATAGLNFAGNDSDHLVHKNLGETLQIAGQGVRDVNKFKATDNNIVVKTQNDRLEVALNAQLTGLQSATFANGQKTVEITGDKIVLKDGANSTATYTADSATLTDKDGNTAQLNGQGLTVGDDKSANGDKTHTTYGKNGLTIHGKDGQSAVSLTTKKDAATLAFAKDGQSGTGAITGLKDLEANADGSSAANKNYVDEKVSDLDSNRPFDFYIQEGDDYTKVVKGRDGKFYKPEDLKGAKYVAGTADGDKGKYTKNGQDVKSSIADKQAAVVIKAEPTTSPMTITNVKDGDLTNTSTDAINGGQLVKATGAKFIDDPSSTTDPKAKKMVFADGKDGLSGLEKLLDGKTPMANKGLTAKDGLNGKNANDKANALRNGEAGTVVFTDKDGNRLVKANDGKYYKATDVDDKGNVKSAANGQVAPKAVDNPQLSLVNTGGETDKPVVLGNVASGLGIDADKAKEHAENVKNAGEAVKTEAQAVAKKVDDMLTLQTAKEAKQDAIDALETALSFMPETTPEEKAAKEKAKAKIEGEKSTLADINSKLDKAKKEVESAQGILKTKQEAYQTALKAKDGAVNKLLSGDASVDVHRGANLQDLQALGQAGLNFEGNDGVPVHKNLGEKLTIKGEGEFNSATTAAGNIKVEASETGLEVKLSDKLKNMTSFETREVDGKQARLDSSGLSVQNKTGKEQAKLSENRLAFYENGALGLNLDGKSRALRMGEQEIIKVSERGEALVSDLSPHSSGQTIANKNYVDSQLGAAINRLDNVISTNNRNLQAGIAGANAAAALPTVAIPGKSTVALSAGTYKGRNAVAIGYSRLSDNGKITLKLHGNSNSVGDFGGGVGVGWTW</sequence>
<evidence type="ECO:0000256" key="9">
    <source>
        <dbReference type="ARBA" id="ARBA00023136"/>
    </source>
</evidence>